<dbReference type="AlphaFoldDB" id="A0A0R3RB26"/>
<evidence type="ECO:0000313" key="2">
    <source>
        <dbReference type="WBParaSite" id="BTMF_0001724201-mRNA-1"/>
    </source>
</evidence>
<name>A0A0R3RB26_9BILA</name>
<feature type="region of interest" description="Disordered" evidence="1">
    <location>
        <begin position="45"/>
        <end position="81"/>
    </location>
</feature>
<proteinExistence type="predicted"/>
<sequence length="178" mass="19808">LEAEHDTVSESTESCFNWLSTIRPHSISKVGIDVEEQYQDDECTEIAGDQRPSSAASDSLEVSSERTPLESGIRSESVSEEESCEEELDEFAIDDEKHRMADMSSLAESIRCSHSVASVENVPLKRPPLFLQCNHHASTQGEHQWLSSFVDLSADESGDLTAHATLLFTQLYRVSYLV</sequence>
<evidence type="ECO:0000256" key="1">
    <source>
        <dbReference type="SAM" id="MobiDB-lite"/>
    </source>
</evidence>
<accession>A0A0R3RB26</accession>
<dbReference type="STRING" id="42155.A0A0R3RB26"/>
<feature type="compositionally biased region" description="Low complexity" evidence="1">
    <location>
        <begin position="53"/>
        <end position="62"/>
    </location>
</feature>
<organism evidence="2">
    <name type="scientific">Brugia timori</name>
    <dbReference type="NCBI Taxonomy" id="42155"/>
    <lineage>
        <taxon>Eukaryota</taxon>
        <taxon>Metazoa</taxon>
        <taxon>Ecdysozoa</taxon>
        <taxon>Nematoda</taxon>
        <taxon>Chromadorea</taxon>
        <taxon>Rhabditida</taxon>
        <taxon>Spirurina</taxon>
        <taxon>Spiruromorpha</taxon>
        <taxon>Filarioidea</taxon>
        <taxon>Onchocercidae</taxon>
        <taxon>Brugia</taxon>
    </lineage>
</organism>
<protein>
    <submittedName>
        <fullName evidence="2">Autophagy_act_C domain-containing protein</fullName>
    </submittedName>
</protein>
<reference evidence="2" key="1">
    <citation type="submission" date="2017-02" db="UniProtKB">
        <authorList>
            <consortium name="WormBaseParasite"/>
        </authorList>
    </citation>
    <scope>IDENTIFICATION</scope>
</reference>
<dbReference type="WBParaSite" id="BTMF_0001724201-mRNA-1">
    <property type="protein sequence ID" value="BTMF_0001724201-mRNA-1"/>
    <property type="gene ID" value="BTMF_0001724201"/>
</dbReference>